<gene>
    <name evidence="5" type="ORF">UFOPK3001_00267</name>
    <name evidence="6" type="ORF">UFOPK3954_00808</name>
</gene>
<dbReference type="InterPro" id="IPR003593">
    <property type="entry name" value="AAA+_ATPase"/>
</dbReference>
<dbReference type="PANTHER" id="PTHR42711">
    <property type="entry name" value="ABC TRANSPORTER ATP-BINDING PROTEIN"/>
    <property type="match status" value="1"/>
</dbReference>
<evidence type="ECO:0000313" key="6">
    <source>
        <dbReference type="EMBL" id="CAB4985476.1"/>
    </source>
</evidence>
<dbReference type="GO" id="GO:0005524">
    <property type="term" value="F:ATP binding"/>
    <property type="evidence" value="ECO:0007669"/>
    <property type="project" value="UniProtKB-KW"/>
</dbReference>
<dbReference type="AlphaFoldDB" id="A0A6J7MWV2"/>
<sequence>MPDPAVCVENLRVRYGDLVAVDGVTFTAEAGTITAVLGPNGAGKTSTIEVCEGFRRASGGRVSVLGLDPAAQQRKLSERMGVMLQDGGVYPSARVADVARLFCDLYGNREQPGELLERVGLTSRSRSTWRRLSGGERQRLSLAMALAARPDVAFLDEPTSGVDVNGRTEIRSILRDLAARGCCVVIATHELDEAERVADRAVVFDHGRLLASGTLDELRGGQRQIRFRLAPDVTAPDFSALDQHVGRDGEYYVIEGASAGSMASLTAFLEQHRLEPLDLRAGQTSLEDVFRRLTNGTSA</sequence>
<dbReference type="InterPro" id="IPR003439">
    <property type="entry name" value="ABC_transporter-like_ATP-bd"/>
</dbReference>
<evidence type="ECO:0000259" key="4">
    <source>
        <dbReference type="PROSITE" id="PS50893"/>
    </source>
</evidence>
<evidence type="ECO:0000256" key="3">
    <source>
        <dbReference type="ARBA" id="ARBA00022840"/>
    </source>
</evidence>
<dbReference type="EMBL" id="CAFAAJ010000011">
    <property type="protein sequence ID" value="CAB4791110.1"/>
    <property type="molecule type" value="Genomic_DNA"/>
</dbReference>
<dbReference type="EMBL" id="CAFBON010000068">
    <property type="protein sequence ID" value="CAB4985476.1"/>
    <property type="molecule type" value="Genomic_DNA"/>
</dbReference>
<dbReference type="InterPro" id="IPR050763">
    <property type="entry name" value="ABC_transporter_ATP-binding"/>
</dbReference>
<evidence type="ECO:0000313" key="5">
    <source>
        <dbReference type="EMBL" id="CAB4791110.1"/>
    </source>
</evidence>
<dbReference type="Pfam" id="PF00005">
    <property type="entry name" value="ABC_tran"/>
    <property type="match status" value="1"/>
</dbReference>
<dbReference type="Gene3D" id="3.40.50.300">
    <property type="entry name" value="P-loop containing nucleotide triphosphate hydrolases"/>
    <property type="match status" value="1"/>
</dbReference>
<reference evidence="6" key="1">
    <citation type="submission" date="2020-05" db="EMBL/GenBank/DDBJ databases">
        <authorList>
            <person name="Chiriac C."/>
            <person name="Salcher M."/>
            <person name="Ghai R."/>
            <person name="Kavagutti S V."/>
        </authorList>
    </citation>
    <scope>NUCLEOTIDE SEQUENCE</scope>
</reference>
<dbReference type="CDD" id="cd03230">
    <property type="entry name" value="ABC_DR_subfamily_A"/>
    <property type="match status" value="1"/>
</dbReference>
<name>A0A6J7MWV2_9ZZZZ</name>
<dbReference type="InterPro" id="IPR027417">
    <property type="entry name" value="P-loop_NTPase"/>
</dbReference>
<evidence type="ECO:0000256" key="2">
    <source>
        <dbReference type="ARBA" id="ARBA00022741"/>
    </source>
</evidence>
<dbReference type="PROSITE" id="PS50893">
    <property type="entry name" value="ABC_TRANSPORTER_2"/>
    <property type="match status" value="1"/>
</dbReference>
<dbReference type="PROSITE" id="PS00211">
    <property type="entry name" value="ABC_TRANSPORTER_1"/>
    <property type="match status" value="1"/>
</dbReference>
<keyword evidence="1" id="KW-0813">Transport</keyword>
<dbReference type="SMART" id="SM00382">
    <property type="entry name" value="AAA"/>
    <property type="match status" value="1"/>
</dbReference>
<dbReference type="InterPro" id="IPR017871">
    <property type="entry name" value="ABC_transporter-like_CS"/>
</dbReference>
<dbReference type="PANTHER" id="PTHR42711:SF16">
    <property type="entry name" value="ABC TRANSPORTER ATP-BINDING PROTEIN"/>
    <property type="match status" value="1"/>
</dbReference>
<proteinExistence type="predicted"/>
<feature type="domain" description="ABC transporter" evidence="4">
    <location>
        <begin position="6"/>
        <end position="231"/>
    </location>
</feature>
<accession>A0A6J7MWV2</accession>
<keyword evidence="2" id="KW-0547">Nucleotide-binding</keyword>
<organism evidence="6">
    <name type="scientific">freshwater metagenome</name>
    <dbReference type="NCBI Taxonomy" id="449393"/>
    <lineage>
        <taxon>unclassified sequences</taxon>
        <taxon>metagenomes</taxon>
        <taxon>ecological metagenomes</taxon>
    </lineage>
</organism>
<protein>
    <submittedName>
        <fullName evidence="6">Unannotated protein</fullName>
    </submittedName>
</protein>
<evidence type="ECO:0000256" key="1">
    <source>
        <dbReference type="ARBA" id="ARBA00022448"/>
    </source>
</evidence>
<keyword evidence="3" id="KW-0067">ATP-binding</keyword>
<dbReference type="GO" id="GO:0016887">
    <property type="term" value="F:ATP hydrolysis activity"/>
    <property type="evidence" value="ECO:0007669"/>
    <property type="project" value="InterPro"/>
</dbReference>
<dbReference type="SUPFAM" id="SSF52540">
    <property type="entry name" value="P-loop containing nucleoside triphosphate hydrolases"/>
    <property type="match status" value="1"/>
</dbReference>